<evidence type="ECO:0000256" key="2">
    <source>
        <dbReference type="ARBA" id="ARBA00022795"/>
    </source>
</evidence>
<keyword evidence="6" id="KW-1185">Reference proteome</keyword>
<feature type="region of interest" description="Disordered" evidence="4">
    <location>
        <begin position="247"/>
        <end position="271"/>
    </location>
</feature>
<dbReference type="Proteomes" id="UP000482209">
    <property type="component" value="Unassembled WGS sequence"/>
</dbReference>
<dbReference type="EMBL" id="VUMT01000004">
    <property type="protein sequence ID" value="MSS63010.1"/>
    <property type="molecule type" value="Genomic_DNA"/>
</dbReference>
<dbReference type="GO" id="GO:0044781">
    <property type="term" value="P:bacterial-type flagellum organization"/>
    <property type="evidence" value="ECO:0007669"/>
    <property type="project" value="UniProtKB-UniRule"/>
</dbReference>
<evidence type="ECO:0000313" key="6">
    <source>
        <dbReference type="Proteomes" id="UP000482209"/>
    </source>
</evidence>
<evidence type="ECO:0000256" key="4">
    <source>
        <dbReference type="SAM" id="MobiDB-lite"/>
    </source>
</evidence>
<feature type="compositionally biased region" description="Basic and acidic residues" evidence="4">
    <location>
        <begin position="251"/>
        <end position="271"/>
    </location>
</feature>
<evidence type="ECO:0000256" key="3">
    <source>
        <dbReference type="RuleBase" id="RU362076"/>
    </source>
</evidence>
<feature type="compositionally biased region" description="Low complexity" evidence="4">
    <location>
        <begin position="16"/>
        <end position="25"/>
    </location>
</feature>
<dbReference type="RefSeq" id="WP_154517495.1">
    <property type="nucleotide sequence ID" value="NZ_VUMT01000004.1"/>
</dbReference>
<comment type="similarity">
    <text evidence="1 3">Belongs to the FlgD family.</text>
</comment>
<comment type="function">
    <text evidence="3">Required for flagellar hook formation. May act as a scaffolding protein.</text>
</comment>
<evidence type="ECO:0000256" key="1">
    <source>
        <dbReference type="ARBA" id="ARBA00010577"/>
    </source>
</evidence>
<organism evidence="5 6">
    <name type="scientific">Velocimicrobium porci</name>
    <dbReference type="NCBI Taxonomy" id="2606634"/>
    <lineage>
        <taxon>Bacteria</taxon>
        <taxon>Bacillati</taxon>
        <taxon>Bacillota</taxon>
        <taxon>Clostridia</taxon>
        <taxon>Lachnospirales</taxon>
        <taxon>Lachnospiraceae</taxon>
        <taxon>Velocimicrobium</taxon>
    </lineage>
</organism>
<dbReference type="Pfam" id="PF03963">
    <property type="entry name" value="FlgD"/>
    <property type="match status" value="1"/>
</dbReference>
<name>A0A6L5XW04_9FIRM</name>
<gene>
    <name evidence="5" type="ORF">FYJ58_03850</name>
</gene>
<reference evidence="5 6" key="1">
    <citation type="submission" date="2019-08" db="EMBL/GenBank/DDBJ databases">
        <title>In-depth cultivation of the pig gut microbiome towards novel bacterial diversity and tailored functional studies.</title>
        <authorList>
            <person name="Wylensek D."/>
            <person name="Hitch T.C.A."/>
            <person name="Clavel T."/>
        </authorList>
    </citation>
    <scope>NUCLEOTIDE SEQUENCE [LARGE SCALE GENOMIC DNA]</scope>
    <source>
        <strain evidence="5 6">WCA-693-APC-MOT-I</strain>
    </source>
</reference>
<keyword evidence="2 3" id="KW-1005">Bacterial flagellum biogenesis</keyword>
<proteinExistence type="inferred from homology"/>
<accession>A0A6L5XW04</accession>
<protein>
    <recommendedName>
        <fullName evidence="3">Basal-body rod modification protein FlgD</fullName>
    </recommendedName>
</protein>
<dbReference type="InterPro" id="IPR005648">
    <property type="entry name" value="FlgD"/>
</dbReference>
<evidence type="ECO:0000313" key="5">
    <source>
        <dbReference type="EMBL" id="MSS63010.1"/>
    </source>
</evidence>
<sequence length="271" mass="29806">MADLVAPVKNGEVEQTKSATTTTKKSNGELGKDQFLQLLVAQMKYQDPLNPASDTEFVSQLAQFSSLEQMQNLNQTTMNTQAFSLVGKEVIMNVKDSNGNQKLIQGSVDYVTVNGSKTFLSIDNNLYSIDDLYTVIDSSYIVSKKLPSVPAASLKYDHQEAEDVLINMSLGEDDYKASMVAVVINGKVIDSKYLSYEKNKDDESGNKIILKIDKKAFSNLEAGNYNIAFVFNDPYQTAIGDKVTISITGNKPEKSEGEDSKQEESGETDKS</sequence>
<feature type="region of interest" description="Disordered" evidence="4">
    <location>
        <begin position="1"/>
        <end position="27"/>
    </location>
</feature>
<comment type="caution">
    <text evidence="5">The sequence shown here is derived from an EMBL/GenBank/DDBJ whole genome shotgun (WGS) entry which is preliminary data.</text>
</comment>
<dbReference type="AlphaFoldDB" id="A0A6L5XW04"/>